<protein>
    <submittedName>
        <fullName evidence="1">Uncharacterized protein</fullName>
    </submittedName>
</protein>
<accession>A0A8H7TQS4</accession>
<evidence type="ECO:0000313" key="2">
    <source>
        <dbReference type="Proteomes" id="UP000616885"/>
    </source>
</evidence>
<dbReference type="EMBL" id="JADCTT010000004">
    <property type="protein sequence ID" value="KAF9753394.1"/>
    <property type="molecule type" value="Genomic_DNA"/>
</dbReference>
<proteinExistence type="predicted"/>
<dbReference type="Proteomes" id="UP000616885">
    <property type="component" value="Unassembled WGS sequence"/>
</dbReference>
<reference evidence="1" key="1">
    <citation type="submission" date="2020-10" db="EMBL/GenBank/DDBJ databases">
        <title>High-Quality Genome Resource of Clonostachys rosea strain S41 by Oxford Nanopore Long-Read Sequencing.</title>
        <authorList>
            <person name="Wang H."/>
        </authorList>
    </citation>
    <scope>NUCLEOTIDE SEQUENCE</scope>
    <source>
        <strain evidence="1">S41</strain>
    </source>
</reference>
<dbReference type="AlphaFoldDB" id="A0A8H7TQS4"/>
<organism evidence="1 2">
    <name type="scientific">Bionectria ochroleuca</name>
    <name type="common">Gliocladium roseum</name>
    <dbReference type="NCBI Taxonomy" id="29856"/>
    <lineage>
        <taxon>Eukaryota</taxon>
        <taxon>Fungi</taxon>
        <taxon>Dikarya</taxon>
        <taxon>Ascomycota</taxon>
        <taxon>Pezizomycotina</taxon>
        <taxon>Sordariomycetes</taxon>
        <taxon>Hypocreomycetidae</taxon>
        <taxon>Hypocreales</taxon>
        <taxon>Bionectriaceae</taxon>
        <taxon>Clonostachys</taxon>
    </lineage>
</organism>
<sequence>MTDPHVTYIDICADAEITNQGTAPESKERVLIEVFKFMRATPEDILDMVGMRWRPSDEVIPRASAFRFRMDAVDDNTDTQRYLRGFDIVESCRRHQQSASNDQRTENIAACDRSKKSILTLGQLNTRLALLVAGGRTAPN</sequence>
<comment type="caution">
    <text evidence="1">The sequence shown here is derived from an EMBL/GenBank/DDBJ whole genome shotgun (WGS) entry which is preliminary data.</text>
</comment>
<evidence type="ECO:0000313" key="1">
    <source>
        <dbReference type="EMBL" id="KAF9753394.1"/>
    </source>
</evidence>
<gene>
    <name evidence="1" type="ORF">IM811_012152</name>
</gene>
<name>A0A8H7TQS4_BIOOC</name>